<evidence type="ECO:0000313" key="2">
    <source>
        <dbReference type="Proteomes" id="UP000199693"/>
    </source>
</evidence>
<dbReference type="Proteomes" id="UP000199693">
    <property type="component" value="Unassembled WGS sequence"/>
</dbReference>
<organism evidence="1 2">
    <name type="scientific">Pseudomonas delhiensis</name>
    <dbReference type="NCBI Taxonomy" id="366289"/>
    <lineage>
        <taxon>Bacteria</taxon>
        <taxon>Pseudomonadati</taxon>
        <taxon>Pseudomonadota</taxon>
        <taxon>Gammaproteobacteria</taxon>
        <taxon>Pseudomonadales</taxon>
        <taxon>Pseudomonadaceae</taxon>
        <taxon>Pseudomonas</taxon>
    </lineage>
</organism>
<dbReference type="EMBL" id="FNEC01000009">
    <property type="protein sequence ID" value="SDI86033.1"/>
    <property type="molecule type" value="Genomic_DNA"/>
</dbReference>
<gene>
    <name evidence="1" type="ORF">SAMN05216189_1009174</name>
</gene>
<reference evidence="1 2" key="1">
    <citation type="submission" date="2016-10" db="EMBL/GenBank/DDBJ databases">
        <authorList>
            <person name="de Groot N.N."/>
        </authorList>
    </citation>
    <scope>NUCLEOTIDE SEQUENCE [LARGE SCALE GENOMIC DNA]</scope>
    <source>
        <strain evidence="1 2">CCM 7361</strain>
    </source>
</reference>
<dbReference type="AlphaFoldDB" id="A0A1G8P0M5"/>
<name>A0A1G8P0M5_9PSED</name>
<proteinExistence type="predicted"/>
<protein>
    <submittedName>
        <fullName evidence="1">Uncharacterized protein</fullName>
    </submittedName>
</protein>
<evidence type="ECO:0000313" key="1">
    <source>
        <dbReference type="EMBL" id="SDI86033.1"/>
    </source>
</evidence>
<accession>A0A1G8P0M5</accession>
<sequence>MGMNKPTQLLKHNLKSITADLKWASVDLVKIAERLSQSGNETDAWAVLRIVGVLINGEDRLGSYADEVKAGRITRSKG</sequence>